<dbReference type="CDD" id="cd06532">
    <property type="entry name" value="Glyco_transf_25"/>
    <property type="match status" value="1"/>
</dbReference>
<dbReference type="RefSeq" id="WP_171323825.1">
    <property type="nucleotide sequence ID" value="NZ_VTXO01000007.1"/>
</dbReference>
<evidence type="ECO:0000313" key="3">
    <source>
        <dbReference type="Proteomes" id="UP000572722"/>
    </source>
</evidence>
<comment type="caution">
    <text evidence="2">The sequence shown here is derived from an EMBL/GenBank/DDBJ whole genome shotgun (WGS) entry which is preliminary data.</text>
</comment>
<evidence type="ECO:0000259" key="1">
    <source>
        <dbReference type="Pfam" id="PF01755"/>
    </source>
</evidence>
<dbReference type="Pfam" id="PF01755">
    <property type="entry name" value="Glyco_transf_25"/>
    <property type="match status" value="1"/>
</dbReference>
<dbReference type="InterPro" id="IPR002654">
    <property type="entry name" value="Glyco_trans_25"/>
</dbReference>
<sequence>MKICVISLKRSPERRENIKKQLDALGLEFEFFDAVDGRAEPPHPLFAKYDYFKRLWLTNGRMPSKGEMGCYASHYLIWQKCVASGESILVIEDDSYVKPVIVDLLPHIEDKIEQYGFLRLEPETTKCNLFMKEESDTYSISFMDNNFGGTRSYAISPQAAQKLLNGSERWCMPVDNYIGSLYLHDMPSYQMYPTIIPTLEEHPEEFGTTIQLGEESKPPLYRKLTREIYSVYRKYNMKKYNNKY</sequence>
<dbReference type="AlphaFoldDB" id="A0AAE5GT85"/>
<organism evidence="2 3">
    <name type="scientific">Vibrio tubiashii</name>
    <dbReference type="NCBI Taxonomy" id="29498"/>
    <lineage>
        <taxon>Bacteria</taxon>
        <taxon>Pseudomonadati</taxon>
        <taxon>Pseudomonadota</taxon>
        <taxon>Gammaproteobacteria</taxon>
        <taxon>Vibrionales</taxon>
        <taxon>Vibrionaceae</taxon>
        <taxon>Vibrio</taxon>
        <taxon>Vibrio oreintalis group</taxon>
    </lineage>
</organism>
<protein>
    <submittedName>
        <fullName evidence="2">Glycosyltransferase family 25 protein</fullName>
    </submittedName>
</protein>
<accession>A0AAE5GT85</accession>
<name>A0AAE5GT85_9VIBR</name>
<feature type="domain" description="Glycosyl transferase family 25" evidence="1">
    <location>
        <begin position="2"/>
        <end position="178"/>
    </location>
</feature>
<reference evidence="2 3" key="1">
    <citation type="submission" date="2019-08" db="EMBL/GenBank/DDBJ databases">
        <title>Draft genome sequencing and comparative genomics of hatchery-associated Vibrios.</title>
        <authorList>
            <person name="Kehlet-Delgado H."/>
            <person name="Mueller R.S."/>
        </authorList>
    </citation>
    <scope>NUCLEOTIDE SEQUENCE [LARGE SCALE GENOMIC DNA]</scope>
    <source>
        <strain evidence="2 3">01-65-5-1</strain>
    </source>
</reference>
<gene>
    <name evidence="2" type="ORF">F0237_16900</name>
</gene>
<dbReference type="EMBL" id="VTXO01000007">
    <property type="protein sequence ID" value="NOI82349.1"/>
    <property type="molecule type" value="Genomic_DNA"/>
</dbReference>
<dbReference type="Proteomes" id="UP000572722">
    <property type="component" value="Unassembled WGS sequence"/>
</dbReference>
<evidence type="ECO:0000313" key="2">
    <source>
        <dbReference type="EMBL" id="NOI82349.1"/>
    </source>
</evidence>
<proteinExistence type="predicted"/>